<dbReference type="EMBL" id="JACSRA010000001">
    <property type="protein sequence ID" value="MBD7909921.1"/>
    <property type="molecule type" value="Genomic_DNA"/>
</dbReference>
<dbReference type="SUPFAM" id="SSF109604">
    <property type="entry name" value="HD-domain/PDEase-like"/>
    <property type="match status" value="1"/>
</dbReference>
<dbReference type="InterPro" id="IPR003607">
    <property type="entry name" value="HD/PDEase_dom"/>
</dbReference>
<comment type="caution">
    <text evidence="2">The sequence shown here is derived from an EMBL/GenBank/DDBJ whole genome shotgun (WGS) entry which is preliminary data.</text>
</comment>
<sequence length="158" mass="18722">MDKVNEILNDLRYRSYLKRLELLEEDRKFCRHTMEHFLDVARIAYIKVLESKLNYSKEVIYGVALLHDIGRVLEYEECVPHHEGSVIIAEEILDDTSFSQEDKDSILRAIEAHRKDDSKDELSKIIYASDKVSRNCFNCKAIDECYWSDNKKNFYISY</sequence>
<evidence type="ECO:0000313" key="2">
    <source>
        <dbReference type="EMBL" id="MBD7909921.1"/>
    </source>
</evidence>
<dbReference type="Pfam" id="PF01966">
    <property type="entry name" value="HD"/>
    <property type="match status" value="1"/>
</dbReference>
<dbReference type="Proteomes" id="UP000627781">
    <property type="component" value="Unassembled WGS sequence"/>
</dbReference>
<dbReference type="CDD" id="cd00077">
    <property type="entry name" value="HDc"/>
    <property type="match status" value="1"/>
</dbReference>
<dbReference type="SMART" id="SM00471">
    <property type="entry name" value="HDc"/>
    <property type="match status" value="1"/>
</dbReference>
<keyword evidence="3" id="KW-1185">Reference proteome</keyword>
<reference evidence="2 3" key="1">
    <citation type="submission" date="2020-08" db="EMBL/GenBank/DDBJ databases">
        <title>A Genomic Blueprint of the Chicken Gut Microbiome.</title>
        <authorList>
            <person name="Gilroy R."/>
            <person name="Ravi A."/>
            <person name="Getino M."/>
            <person name="Pursley I."/>
            <person name="Horton D.L."/>
            <person name="Alikhan N.-F."/>
            <person name="Baker D."/>
            <person name="Gharbi K."/>
            <person name="Hall N."/>
            <person name="Watson M."/>
            <person name="Adriaenssens E.M."/>
            <person name="Foster-Nyarko E."/>
            <person name="Jarju S."/>
            <person name="Secka A."/>
            <person name="Antonio M."/>
            <person name="Oren A."/>
            <person name="Chaudhuri R."/>
            <person name="La Ragione R.M."/>
            <person name="Hildebrand F."/>
            <person name="Pallen M.J."/>
        </authorList>
    </citation>
    <scope>NUCLEOTIDE SEQUENCE [LARGE SCALE GENOMIC DNA]</scope>
    <source>
        <strain evidence="2 3">Sa3CVN1</strain>
    </source>
</reference>
<protein>
    <submittedName>
        <fullName evidence="2">HD domain-containing protein</fullName>
    </submittedName>
</protein>
<accession>A0ABR8PP30</accession>
<name>A0ABR8PP30_9CLOT</name>
<dbReference type="RefSeq" id="WP_143316348.1">
    <property type="nucleotide sequence ID" value="NZ_JACSRA010000001.1"/>
</dbReference>
<feature type="domain" description="HD/PDEase" evidence="1">
    <location>
        <begin position="29"/>
        <end position="144"/>
    </location>
</feature>
<evidence type="ECO:0000259" key="1">
    <source>
        <dbReference type="SMART" id="SM00471"/>
    </source>
</evidence>
<dbReference type="InterPro" id="IPR006674">
    <property type="entry name" value="HD_domain"/>
</dbReference>
<organism evidence="2 3">
    <name type="scientific">Clostridium cibarium</name>
    <dbReference type="NCBI Taxonomy" id="2762247"/>
    <lineage>
        <taxon>Bacteria</taxon>
        <taxon>Bacillati</taxon>
        <taxon>Bacillota</taxon>
        <taxon>Clostridia</taxon>
        <taxon>Eubacteriales</taxon>
        <taxon>Clostridiaceae</taxon>
        <taxon>Clostridium</taxon>
    </lineage>
</organism>
<proteinExistence type="predicted"/>
<gene>
    <name evidence="2" type="ORF">H9661_01010</name>
</gene>
<evidence type="ECO:0000313" key="3">
    <source>
        <dbReference type="Proteomes" id="UP000627781"/>
    </source>
</evidence>
<dbReference type="Gene3D" id="1.10.3210.10">
    <property type="entry name" value="Hypothetical protein af1432"/>
    <property type="match status" value="1"/>
</dbReference>